<sequence length="177" mass="19507">MSKTGLPGSENKIAVGRFLKPHGVHGEIKFLAFFEDAVLDLLGEPLTIQPEHGEPFTMAIDSLRGGNSSIAKLNGIETPEDVKKITPALVLAPKHLMPKLPDGEYYYEDIIGLPVFDYDSGEKIGVLQDFFSAGEKDVWEIKKEDGGELLVPYIAEIVKEVDIEGKRIVISPMEEVE</sequence>
<feature type="domain" description="RimM N-terminal" evidence="5">
    <location>
        <begin position="15"/>
        <end position="95"/>
    </location>
</feature>
<dbReference type="EMBL" id="UOGC01000135">
    <property type="protein sequence ID" value="VAX22226.1"/>
    <property type="molecule type" value="Genomic_DNA"/>
</dbReference>
<dbReference type="Pfam" id="PF01782">
    <property type="entry name" value="RimM"/>
    <property type="match status" value="1"/>
</dbReference>
<dbReference type="InterPro" id="IPR027275">
    <property type="entry name" value="PRC-brl_dom"/>
</dbReference>
<feature type="domain" description="PRC-barrel" evidence="6">
    <location>
        <begin position="103"/>
        <end position="176"/>
    </location>
</feature>
<dbReference type="GO" id="GO:0006364">
    <property type="term" value="P:rRNA processing"/>
    <property type="evidence" value="ECO:0007669"/>
    <property type="project" value="UniProtKB-KW"/>
</dbReference>
<keyword evidence="4" id="KW-0143">Chaperone</keyword>
<dbReference type="InterPro" id="IPR011961">
    <property type="entry name" value="RimM"/>
</dbReference>
<dbReference type="PANTHER" id="PTHR33692">
    <property type="entry name" value="RIBOSOME MATURATION FACTOR RIMM"/>
    <property type="match status" value="1"/>
</dbReference>
<dbReference type="SUPFAM" id="SSF50346">
    <property type="entry name" value="PRC-barrel domain"/>
    <property type="match status" value="1"/>
</dbReference>
<organism evidence="7">
    <name type="scientific">hydrothermal vent metagenome</name>
    <dbReference type="NCBI Taxonomy" id="652676"/>
    <lineage>
        <taxon>unclassified sequences</taxon>
        <taxon>metagenomes</taxon>
        <taxon>ecological metagenomes</taxon>
    </lineage>
</organism>
<keyword evidence="2" id="KW-0690">Ribosome biogenesis</keyword>
<dbReference type="PANTHER" id="PTHR33692:SF1">
    <property type="entry name" value="RIBOSOME MATURATION FACTOR RIMM"/>
    <property type="match status" value="1"/>
</dbReference>
<keyword evidence="3" id="KW-0698">rRNA processing</keyword>
<dbReference type="Gene3D" id="2.30.30.240">
    <property type="entry name" value="PRC-barrel domain"/>
    <property type="match status" value="1"/>
</dbReference>
<name>A0A3B1BV98_9ZZZZ</name>
<dbReference type="InterPro" id="IPR009000">
    <property type="entry name" value="Transl_B-barrel_sf"/>
</dbReference>
<gene>
    <name evidence="7" type="ORF">MNBD_NITROSPINAE01-858</name>
</gene>
<dbReference type="InterPro" id="IPR011033">
    <property type="entry name" value="PRC_barrel-like_sf"/>
</dbReference>
<protein>
    <submittedName>
        <fullName evidence="7">16S rRNA processing protein RimM</fullName>
    </submittedName>
</protein>
<dbReference type="InterPro" id="IPR036976">
    <property type="entry name" value="RimM_N_sf"/>
</dbReference>
<dbReference type="SUPFAM" id="SSF50447">
    <property type="entry name" value="Translation proteins"/>
    <property type="match status" value="1"/>
</dbReference>
<keyword evidence="1" id="KW-0963">Cytoplasm</keyword>
<dbReference type="GO" id="GO:0005840">
    <property type="term" value="C:ribosome"/>
    <property type="evidence" value="ECO:0007669"/>
    <property type="project" value="InterPro"/>
</dbReference>
<accession>A0A3B1BV98</accession>
<evidence type="ECO:0000259" key="6">
    <source>
        <dbReference type="Pfam" id="PF05239"/>
    </source>
</evidence>
<evidence type="ECO:0000313" key="7">
    <source>
        <dbReference type="EMBL" id="VAX22226.1"/>
    </source>
</evidence>
<evidence type="ECO:0000256" key="1">
    <source>
        <dbReference type="ARBA" id="ARBA00022490"/>
    </source>
</evidence>
<dbReference type="GO" id="GO:0043022">
    <property type="term" value="F:ribosome binding"/>
    <property type="evidence" value="ECO:0007669"/>
    <property type="project" value="InterPro"/>
</dbReference>
<dbReference type="HAMAP" id="MF_00014">
    <property type="entry name" value="Ribosome_mat_RimM"/>
    <property type="match status" value="1"/>
</dbReference>
<dbReference type="NCBIfam" id="TIGR02273">
    <property type="entry name" value="16S_RimM"/>
    <property type="match status" value="1"/>
</dbReference>
<dbReference type="Gene3D" id="2.40.30.60">
    <property type="entry name" value="RimM"/>
    <property type="match status" value="1"/>
</dbReference>
<evidence type="ECO:0000259" key="5">
    <source>
        <dbReference type="Pfam" id="PF01782"/>
    </source>
</evidence>
<dbReference type="Pfam" id="PF05239">
    <property type="entry name" value="PRC"/>
    <property type="match status" value="1"/>
</dbReference>
<dbReference type="InterPro" id="IPR002676">
    <property type="entry name" value="RimM_N"/>
</dbReference>
<dbReference type="AlphaFoldDB" id="A0A3B1BV98"/>
<proteinExistence type="inferred from homology"/>
<evidence type="ECO:0000256" key="3">
    <source>
        <dbReference type="ARBA" id="ARBA00022552"/>
    </source>
</evidence>
<reference evidence="7" key="1">
    <citation type="submission" date="2018-06" db="EMBL/GenBank/DDBJ databases">
        <authorList>
            <person name="Zhirakovskaya E."/>
        </authorList>
    </citation>
    <scope>NUCLEOTIDE SEQUENCE</scope>
</reference>
<evidence type="ECO:0000256" key="4">
    <source>
        <dbReference type="ARBA" id="ARBA00023186"/>
    </source>
</evidence>
<evidence type="ECO:0000256" key="2">
    <source>
        <dbReference type="ARBA" id="ARBA00022517"/>
    </source>
</evidence>